<dbReference type="EMBL" id="JABZFV010000001">
    <property type="protein sequence ID" value="MBF0934098.1"/>
    <property type="molecule type" value="Genomic_DNA"/>
</dbReference>
<dbReference type="AlphaFoldDB" id="A0A929QRW1"/>
<evidence type="ECO:0000313" key="2">
    <source>
        <dbReference type="Proteomes" id="UP000757900"/>
    </source>
</evidence>
<evidence type="ECO:0000313" key="1">
    <source>
        <dbReference type="EMBL" id="MBF0934098.1"/>
    </source>
</evidence>
<comment type="caution">
    <text evidence="1">The sequence shown here is derived from an EMBL/GenBank/DDBJ whole genome shotgun (WGS) entry which is preliminary data.</text>
</comment>
<name>A0A929QRW1_ABIDE</name>
<proteinExistence type="predicted"/>
<accession>A0A929QRW1</accession>
<reference evidence="1" key="1">
    <citation type="submission" date="2020-04" db="EMBL/GenBank/DDBJ databases">
        <title>Deep metagenomics examines the oral microbiome during advanced dental caries in children, revealing novel taxa and co-occurrences with host molecules.</title>
        <authorList>
            <person name="Baker J.L."/>
            <person name="Morton J.T."/>
            <person name="Dinis M."/>
            <person name="Alvarez R."/>
            <person name="Tran N.C."/>
            <person name="Knight R."/>
            <person name="Edlund A."/>
        </authorList>
    </citation>
    <scope>NUCLEOTIDE SEQUENCE</scope>
    <source>
        <strain evidence="1">JCVI_23_bin.16</strain>
    </source>
</reference>
<dbReference type="Proteomes" id="UP000757900">
    <property type="component" value="Unassembled WGS sequence"/>
</dbReference>
<protein>
    <submittedName>
        <fullName evidence="1">Uncharacterized protein</fullName>
    </submittedName>
</protein>
<sequence length="674" mass="77726">MQLQNRHLPDNTPIRSLGIELSLLQSRDIFLLHKMIDGNSKYGEWLFNWKKFDPYDVSVVNNSSIFLCPEDSIAINKSEFFKKNNMTKHEKAGLKHQKLFVFDHDNGHRYVCAGLNGKTIPLIDFNTNDEVMEEFIELCSWEIGDLERKIRLYRNDGRPKFSKKVPYWETCRDAILAWKDVIKLAYCFRDFVLSIQTNGIDYDEVRESLQIDFVPAEWASDPKRVEKIRVIGGDFFCGAEQVCQSTNDVAEVMKMRDAVFHQYKMARTMYRLTGIVHFKEISLKKWDRFCIDNCLVEFLSTGDGEVEVARQCELVEAYLAKKGVRTKKDEARARHALSDKTAKWAKVNDGSVDNLDAIEAIGKFTLSFGDLVGSLSHGGKTTFKSVMDSKVHDSLIGEEIYSQHGLQPLFSANLEAFMPLDRPTNNGRFYWEIKEDAWDTYCKRLNERTGLTIESKTGRRGTTRMSSTTISGFKHGIQEHSVGEQFTVRFDDAGHVSEWWSKPAEKGTVIPNTSVFTNVVKRLEFLCYGVQNQLNKLNAFVERMRRISGEVYAEPFSEVPSVSSDFSSGKQRRYAELFNTNERSEERNKADYAAIVEDALEKLEQSRDESGWESIDTFGGTFRRKNVDGEWCWEHFNPIIDQWSKCEDPFSKQEEPVREPEQFVGNLIMEMFVD</sequence>
<organism evidence="1 2">
    <name type="scientific">Abiotrophia defectiva</name>
    <name type="common">Streptococcus defectivus</name>
    <dbReference type="NCBI Taxonomy" id="46125"/>
    <lineage>
        <taxon>Bacteria</taxon>
        <taxon>Bacillati</taxon>
        <taxon>Bacillota</taxon>
        <taxon>Bacilli</taxon>
        <taxon>Lactobacillales</taxon>
        <taxon>Aerococcaceae</taxon>
        <taxon>Abiotrophia</taxon>
    </lineage>
</organism>
<gene>
    <name evidence="1" type="ORF">HXK00_00460</name>
</gene>